<evidence type="ECO:0000313" key="3">
    <source>
        <dbReference type="Proteomes" id="UP000008138"/>
    </source>
</evidence>
<name>F2L485_THEU7</name>
<evidence type="ECO:0000256" key="1">
    <source>
        <dbReference type="SAM" id="Phobius"/>
    </source>
</evidence>
<reference key="2">
    <citation type="submission" date="2011-03" db="EMBL/GenBank/DDBJ databases">
        <title>Complete genome sequence of the thermoacidophilic crenarchaeon Thermoproteus uzoniensis 768-20.</title>
        <authorList>
            <person name="Mardanov A.V."/>
            <person name="Gumerov V.M."/>
            <person name="Beletsky A.V."/>
            <person name="Prokofeva M.I."/>
            <person name="Bonch-Osmolovskaya E.A."/>
            <person name="Ravin N.V."/>
            <person name="Skryabin K.G."/>
        </authorList>
    </citation>
    <scope>NUCLEOTIDE SEQUENCE</scope>
    <source>
        <strain>768-20</strain>
    </source>
</reference>
<feature type="transmembrane region" description="Helical" evidence="1">
    <location>
        <begin position="29"/>
        <end position="46"/>
    </location>
</feature>
<evidence type="ECO:0000313" key="2">
    <source>
        <dbReference type="EMBL" id="AEA12141.1"/>
    </source>
</evidence>
<reference evidence="2 3" key="1">
    <citation type="journal article" date="2011" name="J. Bacteriol.">
        <title>Complete genome sequence of the thermoacidophilic crenarchaeon Thermoproteus uzoniensis 768-20.</title>
        <authorList>
            <person name="Mardanov A.V."/>
            <person name="Gumerov V.M."/>
            <person name="Beletsky A.V."/>
            <person name="Prokofeva M.I."/>
            <person name="Bonch-Osmolovskaya E.A."/>
            <person name="Ravin N.V."/>
            <person name="Skryabin K.G."/>
        </authorList>
    </citation>
    <scope>NUCLEOTIDE SEQUENCE [LARGE SCALE GENOMIC DNA]</scope>
    <source>
        <strain evidence="2 3">768-20</strain>
    </source>
</reference>
<organism evidence="2 3">
    <name type="scientific">Thermoproteus uzoniensis (strain 768-20)</name>
    <dbReference type="NCBI Taxonomy" id="999630"/>
    <lineage>
        <taxon>Archaea</taxon>
        <taxon>Thermoproteota</taxon>
        <taxon>Thermoprotei</taxon>
        <taxon>Thermoproteales</taxon>
        <taxon>Thermoproteaceae</taxon>
        <taxon>Thermoproteus</taxon>
    </lineage>
</organism>
<protein>
    <submittedName>
        <fullName evidence="2">Peptidase A24A, prepilin type IV</fullName>
    </submittedName>
</protein>
<proteinExistence type="predicted"/>
<feature type="transmembrane region" description="Helical" evidence="1">
    <location>
        <begin position="176"/>
        <end position="194"/>
    </location>
</feature>
<dbReference type="eggNOG" id="arCOG02298">
    <property type="taxonomic scope" value="Archaea"/>
</dbReference>
<sequence>MMLELGLAELAVLGLASYQDIKTREIDAWVVALLFLPALAAAYLSWDTPLYLMSPILGLILALAMRLTGSGYADSLTIIALSLFPPFSPVLPTPAVVVLGAGLSVLGTSIWLFLANRGRPCKMTLAQRLTHICVPREEALRRSHRYIIGEVKDLEKYKPPERIEGDYVLAKYGVPYVAHMALGFALYLALYWILTAPRPL</sequence>
<dbReference type="Gene3D" id="1.20.120.1220">
    <property type="match status" value="1"/>
</dbReference>
<dbReference type="KEGG" id="tuz:TUZN_0649"/>
<keyword evidence="1" id="KW-0812">Transmembrane</keyword>
<dbReference type="STRING" id="999630.TUZN_0649"/>
<dbReference type="HOGENOM" id="CLU_1346453_0_0_2"/>
<accession>F2L485</accession>
<keyword evidence="3" id="KW-1185">Reference proteome</keyword>
<dbReference type="AlphaFoldDB" id="F2L485"/>
<feature type="transmembrane region" description="Helical" evidence="1">
    <location>
        <begin position="58"/>
        <end position="83"/>
    </location>
</feature>
<dbReference type="Proteomes" id="UP000008138">
    <property type="component" value="Chromosome"/>
</dbReference>
<keyword evidence="1" id="KW-1133">Transmembrane helix</keyword>
<dbReference type="EMBL" id="CP002590">
    <property type="protein sequence ID" value="AEA12141.1"/>
    <property type="molecule type" value="Genomic_DNA"/>
</dbReference>
<dbReference type="OrthoDB" id="29039at2157"/>
<keyword evidence="1" id="KW-0472">Membrane</keyword>
<gene>
    <name evidence="2" type="ordered locus">TUZN_0649</name>
</gene>
<feature type="transmembrane region" description="Helical" evidence="1">
    <location>
        <begin position="95"/>
        <end position="114"/>
    </location>
</feature>